<keyword evidence="3 5" id="KW-0472">Membrane</keyword>
<dbReference type="SUPFAM" id="SSF117892">
    <property type="entry name" value="Band 7/SPFH domain"/>
    <property type="match status" value="1"/>
</dbReference>
<dbReference type="InterPro" id="IPR001107">
    <property type="entry name" value="Band_7"/>
</dbReference>
<dbReference type="SMART" id="SM00244">
    <property type="entry name" value="PHB"/>
    <property type="match status" value="1"/>
</dbReference>
<dbReference type="Proteomes" id="UP000464314">
    <property type="component" value="Chromosome"/>
</dbReference>
<evidence type="ECO:0000259" key="6">
    <source>
        <dbReference type="SMART" id="SM00244"/>
    </source>
</evidence>
<evidence type="ECO:0000256" key="3">
    <source>
        <dbReference type="ARBA" id="ARBA00023136"/>
    </source>
</evidence>
<keyword evidence="8" id="KW-1185">Reference proteome</keyword>
<evidence type="ECO:0000256" key="2">
    <source>
        <dbReference type="ARBA" id="ARBA00007161"/>
    </source>
</evidence>
<dbReference type="Pfam" id="PF01145">
    <property type="entry name" value="Band_7"/>
    <property type="match status" value="1"/>
</dbReference>
<dbReference type="Pfam" id="PF15975">
    <property type="entry name" value="Flot"/>
    <property type="match status" value="1"/>
</dbReference>
<dbReference type="GO" id="GO:0002020">
    <property type="term" value="F:protease binding"/>
    <property type="evidence" value="ECO:0007669"/>
    <property type="project" value="TreeGrafter"/>
</dbReference>
<dbReference type="EMBL" id="CP048000">
    <property type="protein sequence ID" value="QHQ59674.1"/>
    <property type="molecule type" value="Genomic_DNA"/>
</dbReference>
<dbReference type="PANTHER" id="PTHR13806:SF46">
    <property type="entry name" value="FLOTILLIN-1-RELATED"/>
    <property type="match status" value="1"/>
</dbReference>
<dbReference type="AlphaFoldDB" id="A0A6P1TEU2"/>
<comment type="similarity">
    <text evidence="2">Belongs to the band 7/mec-2 family. Flotillin subfamily.</text>
</comment>
<dbReference type="InterPro" id="IPR036013">
    <property type="entry name" value="Band_7/SPFH_dom_sf"/>
</dbReference>
<evidence type="ECO:0000313" key="7">
    <source>
        <dbReference type="EMBL" id="QHQ59674.1"/>
    </source>
</evidence>
<dbReference type="GO" id="GO:0005886">
    <property type="term" value="C:plasma membrane"/>
    <property type="evidence" value="ECO:0007669"/>
    <property type="project" value="TreeGrafter"/>
</dbReference>
<gene>
    <name evidence="7" type="ORF">Ana3638_01745</name>
</gene>
<dbReference type="Gene3D" id="3.30.479.30">
    <property type="entry name" value="Band 7 domain"/>
    <property type="match status" value="1"/>
</dbReference>
<reference evidence="7 8" key="1">
    <citation type="submission" date="2020-01" db="EMBL/GenBank/DDBJ databases">
        <title>Genome analysis of Anaerocolumna sp. CBA3638.</title>
        <authorList>
            <person name="Kim J."/>
            <person name="Roh S.W."/>
        </authorList>
    </citation>
    <scope>NUCLEOTIDE SEQUENCE [LARGE SCALE GENOMIC DNA]</scope>
    <source>
        <strain evidence="7 8">CBA3638</strain>
    </source>
</reference>
<dbReference type="InterPro" id="IPR031905">
    <property type="entry name" value="Flotillin_C"/>
</dbReference>
<keyword evidence="5" id="KW-0812">Transmembrane</keyword>
<evidence type="ECO:0000256" key="4">
    <source>
        <dbReference type="SAM" id="Coils"/>
    </source>
</evidence>
<dbReference type="PANTHER" id="PTHR13806">
    <property type="entry name" value="FLOTILLIN-RELATED"/>
    <property type="match status" value="1"/>
</dbReference>
<dbReference type="GO" id="GO:0072659">
    <property type="term" value="P:protein localization to plasma membrane"/>
    <property type="evidence" value="ECO:0007669"/>
    <property type="project" value="TreeGrafter"/>
</dbReference>
<dbReference type="RefSeq" id="WP_161836467.1">
    <property type="nucleotide sequence ID" value="NZ_CP048000.1"/>
</dbReference>
<dbReference type="KEGG" id="anr:Ana3638_01745"/>
<evidence type="ECO:0000313" key="8">
    <source>
        <dbReference type="Proteomes" id="UP000464314"/>
    </source>
</evidence>
<comment type="subcellular location">
    <subcellularLocation>
        <location evidence="1">Membrane</location>
    </subcellularLocation>
</comment>
<dbReference type="CDD" id="cd03399">
    <property type="entry name" value="SPFH_flotillin"/>
    <property type="match status" value="1"/>
</dbReference>
<protein>
    <submittedName>
        <fullName evidence="7">Flotillin family protein</fullName>
    </submittedName>
</protein>
<feature type="coiled-coil region" evidence="4">
    <location>
        <begin position="232"/>
        <end position="299"/>
    </location>
</feature>
<evidence type="ECO:0000256" key="5">
    <source>
        <dbReference type="SAM" id="Phobius"/>
    </source>
</evidence>
<evidence type="ECO:0000256" key="1">
    <source>
        <dbReference type="ARBA" id="ARBA00004370"/>
    </source>
</evidence>
<organism evidence="7 8">
    <name type="scientific">Anaerocolumna sedimenticola</name>
    <dbReference type="NCBI Taxonomy" id="2696063"/>
    <lineage>
        <taxon>Bacteria</taxon>
        <taxon>Bacillati</taxon>
        <taxon>Bacillota</taxon>
        <taxon>Clostridia</taxon>
        <taxon>Lachnospirales</taxon>
        <taxon>Lachnospiraceae</taxon>
        <taxon>Anaerocolumna</taxon>
    </lineage>
</organism>
<accession>A0A6P1TEU2</accession>
<feature type="transmembrane region" description="Helical" evidence="5">
    <location>
        <begin position="6"/>
        <end position="25"/>
    </location>
</feature>
<proteinExistence type="inferred from homology"/>
<sequence length="531" mass="58092">MEAIFIAGFIAGGIILILLLITAMWKRVPQDKAVVVTGLKKRVISGGGGFVIPLLERSDKISLENMKIEIRTEGARTEQGVDIRADGVAVIKVKSDKESILSAVEQFNTGKEQQTIEIIKDTAKDVLEGKLREIISKMTVEEIYKDREKFASQVQEVAAVGLASMGLELKAFTIRDISDKNGYLEALGVPRIAEVKKNAAIAEAEALRETKIKVSEAERLGEEAKIVAGTHVAEANKEKELKIQAYREEQETAKARADAAYEIEKNKVTKEVTETAMLVELTKKEKETEIQEKEAYRREKELLATVNKQADADMYKISKQADARKYSELKEAEAYSMAIKVKAEAEAEAIRIKGEAEAKAILAKGSAEAETMEKKAEAYKQYNNAAVTQMIIEKLPEIATAIAEPLSKTEKIVIIDNGGGTDGSLKGAAKVSGYVTDIVGKLPETIEALTGFNFMDAIKSKYMKQPAYGDESDTGGIVLKGALESANVDILENVQENIQENTIQEDTQENKQEDITGTKGSIGFAGFEIES</sequence>
<keyword evidence="5" id="KW-1133">Transmembrane helix</keyword>
<keyword evidence="4" id="KW-0175">Coiled coil</keyword>
<name>A0A6P1TEU2_9FIRM</name>
<feature type="domain" description="Band 7" evidence="6">
    <location>
        <begin position="23"/>
        <end position="193"/>
    </location>
</feature>
<dbReference type="InterPro" id="IPR027705">
    <property type="entry name" value="Flotillin_fam"/>
</dbReference>